<feature type="transmembrane region" description="Helical" evidence="6">
    <location>
        <begin position="378"/>
        <end position="397"/>
    </location>
</feature>
<dbReference type="InterPro" id="IPR050495">
    <property type="entry name" value="ATG22/LtaA_families"/>
</dbReference>
<feature type="transmembrane region" description="Helical" evidence="6">
    <location>
        <begin position="339"/>
        <end position="357"/>
    </location>
</feature>
<evidence type="ECO:0000256" key="3">
    <source>
        <dbReference type="ARBA" id="ARBA00022692"/>
    </source>
</evidence>
<dbReference type="Gene3D" id="1.20.1250.20">
    <property type="entry name" value="MFS general substrate transporter like domains"/>
    <property type="match status" value="1"/>
</dbReference>
<dbReference type="InterPro" id="IPR036259">
    <property type="entry name" value="MFS_trans_sf"/>
</dbReference>
<feature type="transmembrane region" description="Helical" evidence="6">
    <location>
        <begin position="21"/>
        <end position="40"/>
    </location>
</feature>
<name>A0A4V1KIA8_9SPHI</name>
<organism evidence="8 9">
    <name type="scientific">Arcticibacter tournemirensis</name>
    <dbReference type="NCBI Taxonomy" id="699437"/>
    <lineage>
        <taxon>Bacteria</taxon>
        <taxon>Pseudomonadati</taxon>
        <taxon>Bacteroidota</taxon>
        <taxon>Sphingobacteriia</taxon>
        <taxon>Sphingobacteriales</taxon>
        <taxon>Sphingobacteriaceae</taxon>
        <taxon>Arcticibacter</taxon>
    </lineage>
</organism>
<evidence type="ECO:0000256" key="6">
    <source>
        <dbReference type="SAM" id="Phobius"/>
    </source>
</evidence>
<dbReference type="Pfam" id="PF11700">
    <property type="entry name" value="ATG22"/>
    <property type="match status" value="1"/>
</dbReference>
<keyword evidence="2" id="KW-0813">Transport</keyword>
<evidence type="ECO:0000259" key="7">
    <source>
        <dbReference type="PROSITE" id="PS50850"/>
    </source>
</evidence>
<dbReference type="InterPro" id="IPR020846">
    <property type="entry name" value="MFS_dom"/>
</dbReference>
<dbReference type="AlphaFoldDB" id="A0A4V1KIA8"/>
<feature type="transmembrane region" description="Helical" evidence="6">
    <location>
        <begin position="60"/>
        <end position="81"/>
    </location>
</feature>
<keyword evidence="3 6" id="KW-0812">Transmembrane</keyword>
<evidence type="ECO:0000313" key="9">
    <source>
        <dbReference type="Proteomes" id="UP000290848"/>
    </source>
</evidence>
<keyword evidence="4 6" id="KW-1133">Transmembrane helix</keyword>
<evidence type="ECO:0000313" key="8">
    <source>
        <dbReference type="EMBL" id="RXF70042.1"/>
    </source>
</evidence>
<accession>A0A4V1KIA8</accession>
<evidence type="ECO:0000256" key="1">
    <source>
        <dbReference type="ARBA" id="ARBA00004127"/>
    </source>
</evidence>
<feature type="transmembrane region" description="Helical" evidence="6">
    <location>
        <begin position="158"/>
        <end position="178"/>
    </location>
</feature>
<dbReference type="PANTHER" id="PTHR23519:SF1">
    <property type="entry name" value="AUTOPHAGY-RELATED PROTEIN 22"/>
    <property type="match status" value="1"/>
</dbReference>
<feature type="domain" description="Major facilitator superfamily (MFS) profile" evidence="7">
    <location>
        <begin position="248"/>
        <end position="437"/>
    </location>
</feature>
<proteinExistence type="predicted"/>
<feature type="transmembrane region" description="Helical" evidence="6">
    <location>
        <begin position="285"/>
        <end position="303"/>
    </location>
</feature>
<dbReference type="Proteomes" id="UP000290848">
    <property type="component" value="Unassembled WGS sequence"/>
</dbReference>
<dbReference type="RefSeq" id="WP_128769115.1">
    <property type="nucleotide sequence ID" value="NZ_RXOC01000005.1"/>
</dbReference>
<feature type="transmembrane region" description="Helical" evidence="6">
    <location>
        <begin position="190"/>
        <end position="211"/>
    </location>
</feature>
<protein>
    <submittedName>
        <fullName evidence="8">MFS transporter</fullName>
    </submittedName>
</protein>
<dbReference type="SUPFAM" id="SSF103473">
    <property type="entry name" value="MFS general substrate transporter"/>
    <property type="match status" value="1"/>
</dbReference>
<dbReference type="PROSITE" id="PS50850">
    <property type="entry name" value="MFS"/>
    <property type="match status" value="1"/>
</dbReference>
<evidence type="ECO:0000256" key="4">
    <source>
        <dbReference type="ARBA" id="ARBA00022989"/>
    </source>
</evidence>
<dbReference type="InterPro" id="IPR024671">
    <property type="entry name" value="Atg22-like"/>
</dbReference>
<gene>
    <name evidence="8" type="ORF">EKH83_09130</name>
</gene>
<sequence>MQDIKNNKRTIRGWAMFDWANSAYNLVITSTIFPAYYTIITTTSEHGDKVSFFGRTFVNTALSNYALSAAYLVMALLLPLLSSTADFRGNKKVFMKLFTYVGGLACIGLFFFKLETLEIGIICFAVAAMGYIGGVMFSNSYLPEIASPDQQDRVSAQGFAYGYIGSVLLQIICFVFVLKPEWFGITDASFPARLSFLLVGVWWILFAQIPFKVLPAGSPNKEKINRQVIHSGYQELAKVWRQVNTMKVMKRFLLAFFLYSVGVQTIMLVAASFGEKVLHLGTSRLIATILIIQLVAIAGAYLMSSLARRIGNVKVLIMVVVVWIGVCVAAYGISTENQFYIIAALVGLIMGGIQSLSRSTYSKFLPENTPDTASFFSFYDVTEKLAIVLGLAAFAFIEEHSNIRNSALGLSVFFVLGLIVLIVLLFTRENRVNNSEV</sequence>
<comment type="subcellular location">
    <subcellularLocation>
        <location evidence="1">Endomembrane system</location>
        <topology evidence="1">Multi-pass membrane protein</topology>
    </subcellularLocation>
</comment>
<dbReference type="EMBL" id="RXOC01000005">
    <property type="protein sequence ID" value="RXF70042.1"/>
    <property type="molecule type" value="Genomic_DNA"/>
</dbReference>
<feature type="transmembrane region" description="Helical" evidence="6">
    <location>
        <begin position="252"/>
        <end position="273"/>
    </location>
</feature>
<evidence type="ECO:0000256" key="5">
    <source>
        <dbReference type="ARBA" id="ARBA00023136"/>
    </source>
</evidence>
<evidence type="ECO:0000256" key="2">
    <source>
        <dbReference type="ARBA" id="ARBA00022448"/>
    </source>
</evidence>
<feature type="transmembrane region" description="Helical" evidence="6">
    <location>
        <begin position="403"/>
        <end position="426"/>
    </location>
</feature>
<feature type="transmembrane region" description="Helical" evidence="6">
    <location>
        <begin position="93"/>
        <end position="113"/>
    </location>
</feature>
<keyword evidence="5 6" id="KW-0472">Membrane</keyword>
<feature type="transmembrane region" description="Helical" evidence="6">
    <location>
        <begin position="315"/>
        <end position="333"/>
    </location>
</feature>
<feature type="transmembrane region" description="Helical" evidence="6">
    <location>
        <begin position="119"/>
        <end position="137"/>
    </location>
</feature>
<comment type="caution">
    <text evidence="8">The sequence shown here is derived from an EMBL/GenBank/DDBJ whole genome shotgun (WGS) entry which is preliminary data.</text>
</comment>
<dbReference type="GO" id="GO:0022857">
    <property type="term" value="F:transmembrane transporter activity"/>
    <property type="evidence" value="ECO:0007669"/>
    <property type="project" value="InterPro"/>
</dbReference>
<dbReference type="PANTHER" id="PTHR23519">
    <property type="entry name" value="AUTOPHAGY-RELATED PROTEIN 22"/>
    <property type="match status" value="1"/>
</dbReference>
<reference evidence="8 9" key="1">
    <citation type="submission" date="2018-12" db="EMBL/GenBank/DDBJ databases">
        <title>The Draft Genome Sequence of the Soil Bacterium Pedobacter tournemirensis R1.</title>
        <authorList>
            <person name="He J."/>
        </authorList>
    </citation>
    <scope>NUCLEOTIDE SEQUENCE [LARGE SCALE GENOMIC DNA]</scope>
    <source>
        <strain evidence="8 9">R1</strain>
    </source>
</reference>
<dbReference type="GO" id="GO:0012505">
    <property type="term" value="C:endomembrane system"/>
    <property type="evidence" value="ECO:0007669"/>
    <property type="project" value="UniProtKB-SubCell"/>
</dbReference>